<feature type="domain" description="RSE1/DDB1/CPSF1 C-terminal" evidence="4">
    <location>
        <begin position="964"/>
        <end position="1307"/>
    </location>
</feature>
<evidence type="ECO:0000259" key="4">
    <source>
        <dbReference type="Pfam" id="PF03178"/>
    </source>
</evidence>
<keyword evidence="8" id="KW-1185">Reference proteome</keyword>
<dbReference type="PANTHER" id="PTHR10644">
    <property type="entry name" value="DNA REPAIR/RNA PROCESSING CPSF FAMILY"/>
    <property type="match status" value="1"/>
</dbReference>
<dbReference type="Pfam" id="PF03178">
    <property type="entry name" value="CPSF_A"/>
    <property type="match status" value="1"/>
</dbReference>
<dbReference type="InterPro" id="IPR018846">
    <property type="entry name" value="Beta-prop_RSE1/DDB1/CPSF1_1st"/>
</dbReference>
<feature type="compositionally biased region" description="Acidic residues" evidence="3">
    <location>
        <begin position="428"/>
        <end position="444"/>
    </location>
</feature>
<gene>
    <name evidence="7" type="ORF">K431DRAFT_313741</name>
</gene>
<dbReference type="InterPro" id="IPR050358">
    <property type="entry name" value="RSE1/DDB1/CFT1"/>
</dbReference>
<dbReference type="InterPro" id="IPR004871">
    <property type="entry name" value="RSE1/DDB1/CPSF1_C"/>
</dbReference>
<dbReference type="Proteomes" id="UP000799441">
    <property type="component" value="Unassembled WGS sequence"/>
</dbReference>
<organism evidence="7 8">
    <name type="scientific">Polychaeton citri CBS 116435</name>
    <dbReference type="NCBI Taxonomy" id="1314669"/>
    <lineage>
        <taxon>Eukaryota</taxon>
        <taxon>Fungi</taxon>
        <taxon>Dikarya</taxon>
        <taxon>Ascomycota</taxon>
        <taxon>Pezizomycotina</taxon>
        <taxon>Dothideomycetes</taxon>
        <taxon>Dothideomycetidae</taxon>
        <taxon>Capnodiales</taxon>
        <taxon>Capnodiaceae</taxon>
        <taxon>Polychaeton</taxon>
    </lineage>
</organism>
<name>A0A9P4Q7U1_9PEZI</name>
<dbReference type="GO" id="GO:0005634">
    <property type="term" value="C:nucleus"/>
    <property type="evidence" value="ECO:0007669"/>
    <property type="project" value="UniProtKB-SubCell"/>
</dbReference>
<dbReference type="Pfam" id="PF23726">
    <property type="entry name" value="Beta-prop_RSE1_2nd"/>
    <property type="match status" value="1"/>
</dbReference>
<dbReference type="Gene3D" id="2.130.10.10">
    <property type="entry name" value="YVTN repeat-like/Quinoprotein amine dehydrogenase"/>
    <property type="match status" value="3"/>
</dbReference>
<protein>
    <recommendedName>
        <fullName evidence="9">Protein CFT1</fullName>
    </recommendedName>
</protein>
<evidence type="ECO:0000313" key="8">
    <source>
        <dbReference type="Proteomes" id="UP000799441"/>
    </source>
</evidence>
<dbReference type="OrthoDB" id="6109at2759"/>
<comment type="caution">
    <text evidence="7">The sequence shown here is derived from an EMBL/GenBank/DDBJ whole genome shotgun (WGS) entry which is preliminary data.</text>
</comment>
<proteinExistence type="predicted"/>
<evidence type="ECO:0000259" key="5">
    <source>
        <dbReference type="Pfam" id="PF10433"/>
    </source>
</evidence>
<comment type="subcellular location">
    <subcellularLocation>
        <location evidence="1">Nucleus</location>
    </subcellularLocation>
</comment>
<evidence type="ECO:0000256" key="2">
    <source>
        <dbReference type="ARBA" id="ARBA00023242"/>
    </source>
</evidence>
<dbReference type="GO" id="GO:0003676">
    <property type="term" value="F:nucleic acid binding"/>
    <property type="evidence" value="ECO:0007669"/>
    <property type="project" value="InterPro"/>
</dbReference>
<evidence type="ECO:0000313" key="7">
    <source>
        <dbReference type="EMBL" id="KAF2719951.1"/>
    </source>
</evidence>
<accession>A0A9P4Q7U1</accession>
<dbReference type="InterPro" id="IPR015943">
    <property type="entry name" value="WD40/YVTN_repeat-like_dom_sf"/>
</dbReference>
<feature type="domain" description="RSE1/DDB1/CPSF1 first beta-propeller" evidence="5">
    <location>
        <begin position="12"/>
        <end position="408"/>
    </location>
</feature>
<reference evidence="7" key="1">
    <citation type="journal article" date="2020" name="Stud. Mycol.">
        <title>101 Dothideomycetes genomes: a test case for predicting lifestyles and emergence of pathogens.</title>
        <authorList>
            <person name="Haridas S."/>
            <person name="Albert R."/>
            <person name="Binder M."/>
            <person name="Bloem J."/>
            <person name="Labutti K."/>
            <person name="Salamov A."/>
            <person name="Andreopoulos B."/>
            <person name="Baker S."/>
            <person name="Barry K."/>
            <person name="Bills G."/>
            <person name="Bluhm B."/>
            <person name="Cannon C."/>
            <person name="Castanera R."/>
            <person name="Culley D."/>
            <person name="Daum C."/>
            <person name="Ezra D."/>
            <person name="Gonzalez J."/>
            <person name="Henrissat B."/>
            <person name="Kuo A."/>
            <person name="Liang C."/>
            <person name="Lipzen A."/>
            <person name="Lutzoni F."/>
            <person name="Magnuson J."/>
            <person name="Mondo S."/>
            <person name="Nolan M."/>
            <person name="Ohm R."/>
            <person name="Pangilinan J."/>
            <person name="Park H.-J."/>
            <person name="Ramirez L."/>
            <person name="Alfaro M."/>
            <person name="Sun H."/>
            <person name="Tritt A."/>
            <person name="Yoshinaga Y."/>
            <person name="Zwiers L.-H."/>
            <person name="Turgeon B."/>
            <person name="Goodwin S."/>
            <person name="Spatafora J."/>
            <person name="Crous P."/>
            <person name="Grigoriev I."/>
        </authorList>
    </citation>
    <scope>NUCLEOTIDE SEQUENCE</scope>
    <source>
        <strain evidence="7">CBS 116435</strain>
    </source>
</reference>
<sequence>MQCHTELIPPTAVSHAVAIPFLSSHADNLAIAKTSLLQIFDIRHDRLCLVGEYPLAGTVTGLDRIKVHNTKSGGDVLIISFNQAKLSLLEWDPENHRISTISIHYYEGENIVSQPFGPTLTEHDSILTVDPDSRCAALKFGARQLAILPFRQHGDDLVEGEDADMLEPHSETQRDAHGQEQETLYKSSFVLPLTALDPDLTHPADLQFLHEYREPTFGILSSSVQPSTSILDERRDCMSFTVFTLDLEQRASTNLISVPKLPSDLRRVIPLPLPVGGALLIGANELVHVDQSGKTNAIAANEFAKLGSNFSMADQSHLNLKLEGCEVSSLDQKTGDLLLILNDGSLVVLTFKLHGRNVGGLNLHKLPLEKGGLVIEAAASCTAYLKTNKLFVGSEDADSVLISWSKSTQALGRKRSHAQMLGDVNGDDKEEEDDSSDEVDEDDLYAPAPENVRLEAVGAAGAGNDRSHGYEITLLDNLNSIGPINSICVGRKSASERENLEIVATTGRGRGSRLSCLNRRILPRFIRTNDLPYARNAWSLHAQKRQKSGVEPSEPAFDNAFFLYDGSTTQPYRVTAGGSYQAWQDTEFESEGETTNIFTLAGDTRIVQCRESELRTYDADLGLSQIMPQVDEQTDDELQIVHVSACDPYLLVLRNDSSVQIYGVEKNDDIEPIELEDSSIVGRRWMSGCLYQGALTNNEIAAFLLSEDGSLRIYCLPTMEELLLAPNLSFLPPVLSTEAARVRAAGKETLTELIVADLGVDKLTQPFLIVRSATDDLTFYEPFQYRAPGVSHQESWSTYLRFRKTPLTYLPNFDEAMLDNMGRRPAPLKPVRVGRYHSVMISGREQSLVLKEASSLPKVLPLHLSGNQKAVVPVYQDECGHGFGTIDAEGKISEYALPLHVHFETGWSVRRVDLGREIREVSFHEEKGLYVLATCTSKDFWFAEEDNRHHEQDDIALRPTVPQYTIHLLSSGSNNIIHSFDMPYADCVTSMKIMPLEVSEQTHERRSVIVTGSAALRGEDMPAKGAITVFEIQSVVPDPGNPDSGFRLFLLSREETKGAVTAVEGFNGGLVGTGQGLKLMVRGLKEDGSCLPVAFLDAQCQMTVLKSLSNTGLWLAGDCWKGLWFGGFIEEPYKISVLGKSRTHMEVVTADFLPYDGQLYLMVVDADMDLHILQYDPENPKSLSGTRLLHRSTFHLGHFSTSMTLLPSTLAPFTVQEQMVNGDDEDSQQQQQDTLLSHLLITTASGSVSLITPLDEDTYRRLTALQTHLTSVLEHPAGLNPRAYRAVNSEEFGARGVVDGGIIMRFGELGTTRKNDVLGRAGMDAWNFRNDCEIIGGGGLGYL</sequence>
<dbReference type="InterPro" id="IPR058543">
    <property type="entry name" value="Beta-prop_RSE1/DDB1/CPSF1_2nd"/>
</dbReference>
<evidence type="ECO:0008006" key="9">
    <source>
        <dbReference type="Google" id="ProtNLM"/>
    </source>
</evidence>
<dbReference type="Gene3D" id="1.10.150.910">
    <property type="match status" value="1"/>
</dbReference>
<evidence type="ECO:0000256" key="3">
    <source>
        <dbReference type="SAM" id="MobiDB-lite"/>
    </source>
</evidence>
<keyword evidence="2" id="KW-0539">Nucleus</keyword>
<dbReference type="EMBL" id="MU003805">
    <property type="protein sequence ID" value="KAF2719951.1"/>
    <property type="molecule type" value="Genomic_DNA"/>
</dbReference>
<feature type="domain" description="RSE1/DDB1/CPSF1 second beta-propeller" evidence="6">
    <location>
        <begin position="527"/>
        <end position="886"/>
    </location>
</feature>
<evidence type="ECO:0000256" key="1">
    <source>
        <dbReference type="ARBA" id="ARBA00004123"/>
    </source>
</evidence>
<feature type="region of interest" description="Disordered" evidence="3">
    <location>
        <begin position="415"/>
        <end position="447"/>
    </location>
</feature>
<evidence type="ECO:0000259" key="6">
    <source>
        <dbReference type="Pfam" id="PF23726"/>
    </source>
</evidence>
<dbReference type="Pfam" id="PF10433">
    <property type="entry name" value="Beta-prop_RSE1_1st"/>
    <property type="match status" value="1"/>
</dbReference>